<sequence length="100" mass="10824">MAGQGCPNGDIDMRGREPYKSLYFGRMACIALSTDARAGAGKRVPAPGRGPRIFGRVSNEVGPDLRVQEDDSAWTVWPTVKNPQVNVGDFDASGEDIERD</sequence>
<evidence type="ECO:0000313" key="2">
    <source>
        <dbReference type="EMBL" id="GLK09297.1"/>
    </source>
</evidence>
<dbReference type="Proteomes" id="UP001143474">
    <property type="component" value="Unassembled WGS sequence"/>
</dbReference>
<dbReference type="EMBL" id="BSEV01000004">
    <property type="protein sequence ID" value="GLK09297.1"/>
    <property type="molecule type" value="Genomic_DNA"/>
</dbReference>
<evidence type="ECO:0000256" key="1">
    <source>
        <dbReference type="SAM" id="MobiDB-lite"/>
    </source>
</evidence>
<name>A0A9W6MCR3_9ACTN</name>
<evidence type="ECO:0000313" key="3">
    <source>
        <dbReference type="Proteomes" id="UP001143474"/>
    </source>
</evidence>
<accession>A0A9W6MCR3</accession>
<reference evidence="2" key="1">
    <citation type="journal article" date="2014" name="Int. J. Syst. Evol. Microbiol.">
        <title>Complete genome sequence of Corynebacterium casei LMG S-19264T (=DSM 44701T), isolated from a smear-ripened cheese.</title>
        <authorList>
            <consortium name="US DOE Joint Genome Institute (JGI-PGF)"/>
            <person name="Walter F."/>
            <person name="Albersmeier A."/>
            <person name="Kalinowski J."/>
            <person name="Ruckert C."/>
        </authorList>
    </citation>
    <scope>NUCLEOTIDE SEQUENCE</scope>
    <source>
        <strain evidence="2">VKM Ac-2007</strain>
    </source>
</reference>
<comment type="caution">
    <text evidence="2">The sequence shown here is derived from an EMBL/GenBank/DDBJ whole genome shotgun (WGS) entry which is preliminary data.</text>
</comment>
<reference evidence="2" key="2">
    <citation type="submission" date="2023-01" db="EMBL/GenBank/DDBJ databases">
        <authorList>
            <person name="Sun Q."/>
            <person name="Evtushenko L."/>
        </authorList>
    </citation>
    <scope>NUCLEOTIDE SEQUENCE</scope>
    <source>
        <strain evidence="2">VKM Ac-2007</strain>
    </source>
</reference>
<proteinExistence type="predicted"/>
<feature type="region of interest" description="Disordered" evidence="1">
    <location>
        <begin position="38"/>
        <end position="57"/>
    </location>
</feature>
<keyword evidence="3" id="KW-1185">Reference proteome</keyword>
<organism evidence="2 3">
    <name type="scientific">Streptosporangium carneum</name>
    <dbReference type="NCBI Taxonomy" id="47481"/>
    <lineage>
        <taxon>Bacteria</taxon>
        <taxon>Bacillati</taxon>
        <taxon>Actinomycetota</taxon>
        <taxon>Actinomycetes</taxon>
        <taxon>Streptosporangiales</taxon>
        <taxon>Streptosporangiaceae</taxon>
        <taxon>Streptosporangium</taxon>
    </lineage>
</organism>
<protein>
    <submittedName>
        <fullName evidence="2">Uncharacterized protein</fullName>
    </submittedName>
</protein>
<dbReference type="AlphaFoldDB" id="A0A9W6MCR3"/>
<gene>
    <name evidence="2" type="ORF">GCM10017600_27030</name>
</gene>